<dbReference type="Proteomes" id="UP000653343">
    <property type="component" value="Unassembled WGS sequence"/>
</dbReference>
<name>A0ABQ2XS98_9BURK</name>
<evidence type="ECO:0000256" key="1">
    <source>
        <dbReference type="SAM" id="SignalP"/>
    </source>
</evidence>
<protein>
    <recommendedName>
        <fullName evidence="4">Cytochrome c domain-containing protein</fullName>
    </recommendedName>
</protein>
<evidence type="ECO:0008006" key="4">
    <source>
        <dbReference type="Google" id="ProtNLM"/>
    </source>
</evidence>
<accession>A0ABQ2XS98</accession>
<keyword evidence="1" id="KW-0732">Signal</keyword>
<evidence type="ECO:0000313" key="2">
    <source>
        <dbReference type="EMBL" id="GGX30751.1"/>
    </source>
</evidence>
<dbReference type="EMBL" id="BMYU01000001">
    <property type="protein sequence ID" value="GGX30751.1"/>
    <property type="molecule type" value="Genomic_DNA"/>
</dbReference>
<sequence length="550" mass="60398">MTNPKKDNTMFKRSVNTAMQAGIIALLGMSASAYAAKPVNTCSGTYPSYWQDVAPKFAEMWKGQTISNAPTGAYSGPIFKLSDDYPRQPVDDKANQPWRSAKFDPLFDPATPQDVKARLAKEYGWLVYNYILAGNINQPGQSDFDVCENPVRPWYHIAFQTYDPLSGREFIHGLTREAPVTFSIKSGTGTAATTMWAVAVYNATAAYTLGTVWQKDGTAKIPTSNIRFQEGAVIGKPLFNTATLDQLPVLANMPRWNANISDPTFCNAPQGASMAEQSAACPRNYAAWNDVRLLQFDISIADSRAKGTGWVYGTFVADGQRKAKVKDEWQRVSLLGMMWGNDTPPPGQLAYNYPPNPRKNGFKEEVIFWDVVDELNSYGGTGMVQRMGHLGSNHRLNGPADNANSSCMSCHGTASVPDSTFTTPPLLAKFTSNMTYQSVAPVNGLKTVGLDRSGSPATVKNDVSFSEMDAIYFANVMAGTSFNMTTPSGKNVMGEGVPNYPNPAQKQWISLDYSLQLSMSLTQWMQWKAAEAAQTPPEKRQFVKALRRTQ</sequence>
<comment type="caution">
    <text evidence="2">The sequence shown here is derived from an EMBL/GenBank/DDBJ whole genome shotgun (WGS) entry which is preliminary data.</text>
</comment>
<reference evidence="3" key="1">
    <citation type="journal article" date="2019" name="Int. J. Syst. Evol. Microbiol.">
        <title>The Global Catalogue of Microorganisms (GCM) 10K type strain sequencing project: providing services to taxonomists for standard genome sequencing and annotation.</title>
        <authorList>
            <consortium name="The Broad Institute Genomics Platform"/>
            <consortium name="The Broad Institute Genome Sequencing Center for Infectious Disease"/>
            <person name="Wu L."/>
            <person name="Ma J."/>
        </authorList>
    </citation>
    <scope>NUCLEOTIDE SEQUENCE [LARGE SCALE GENOMIC DNA]</scope>
    <source>
        <strain evidence="3">KCTC 23917</strain>
    </source>
</reference>
<gene>
    <name evidence="2" type="ORF">GCM10010946_04800</name>
</gene>
<evidence type="ECO:0000313" key="3">
    <source>
        <dbReference type="Proteomes" id="UP000653343"/>
    </source>
</evidence>
<keyword evidence="3" id="KW-1185">Reference proteome</keyword>
<organism evidence="2 3">
    <name type="scientific">Undibacterium squillarum</name>
    <dbReference type="NCBI Taxonomy" id="1131567"/>
    <lineage>
        <taxon>Bacteria</taxon>
        <taxon>Pseudomonadati</taxon>
        <taxon>Pseudomonadota</taxon>
        <taxon>Betaproteobacteria</taxon>
        <taxon>Burkholderiales</taxon>
        <taxon>Oxalobacteraceae</taxon>
        <taxon>Undibacterium</taxon>
    </lineage>
</organism>
<proteinExistence type="predicted"/>
<feature type="chain" id="PRO_5045476578" description="Cytochrome c domain-containing protein" evidence="1">
    <location>
        <begin position="36"/>
        <end position="550"/>
    </location>
</feature>
<feature type="signal peptide" evidence="1">
    <location>
        <begin position="1"/>
        <end position="35"/>
    </location>
</feature>